<dbReference type="Proteomes" id="UP001153269">
    <property type="component" value="Unassembled WGS sequence"/>
</dbReference>
<dbReference type="EMBL" id="CADEAL010003613">
    <property type="protein sequence ID" value="CAB1445298.1"/>
    <property type="molecule type" value="Genomic_DNA"/>
</dbReference>
<comment type="caution">
    <text evidence="1">The sequence shown here is derived from an EMBL/GenBank/DDBJ whole genome shotgun (WGS) entry which is preliminary data.</text>
</comment>
<evidence type="ECO:0000313" key="1">
    <source>
        <dbReference type="EMBL" id="CAB1445298.1"/>
    </source>
</evidence>
<dbReference type="AlphaFoldDB" id="A0A9N7VB90"/>
<gene>
    <name evidence="1" type="ORF">PLEPLA_LOCUS33029</name>
</gene>
<keyword evidence="2" id="KW-1185">Reference proteome</keyword>
<accession>A0A9N7VB90</accession>
<protein>
    <submittedName>
        <fullName evidence="1">Uncharacterized protein</fullName>
    </submittedName>
</protein>
<proteinExistence type="predicted"/>
<evidence type="ECO:0000313" key="2">
    <source>
        <dbReference type="Proteomes" id="UP001153269"/>
    </source>
</evidence>
<sequence>MGLHSEAGGVRMDVLVPWTRQAEEGRGGCLTAADELWVVCVLDADLQAVSSLLHAILSQQPPPCQSFLPSRHWELDLSSLFNPLVGVRSEAEDLPVSMCVSTLDDGARSNLLVNLETKAV</sequence>
<organism evidence="1 2">
    <name type="scientific">Pleuronectes platessa</name>
    <name type="common">European plaice</name>
    <dbReference type="NCBI Taxonomy" id="8262"/>
    <lineage>
        <taxon>Eukaryota</taxon>
        <taxon>Metazoa</taxon>
        <taxon>Chordata</taxon>
        <taxon>Craniata</taxon>
        <taxon>Vertebrata</taxon>
        <taxon>Euteleostomi</taxon>
        <taxon>Actinopterygii</taxon>
        <taxon>Neopterygii</taxon>
        <taxon>Teleostei</taxon>
        <taxon>Neoteleostei</taxon>
        <taxon>Acanthomorphata</taxon>
        <taxon>Carangaria</taxon>
        <taxon>Pleuronectiformes</taxon>
        <taxon>Pleuronectoidei</taxon>
        <taxon>Pleuronectidae</taxon>
        <taxon>Pleuronectes</taxon>
    </lineage>
</organism>
<name>A0A9N7VB90_PLEPL</name>
<reference evidence="1" key="1">
    <citation type="submission" date="2020-03" db="EMBL/GenBank/DDBJ databases">
        <authorList>
            <person name="Weist P."/>
        </authorList>
    </citation>
    <scope>NUCLEOTIDE SEQUENCE</scope>
</reference>